<reference evidence="1 2" key="1">
    <citation type="submission" date="2018-02" db="EMBL/GenBank/DDBJ databases">
        <authorList>
            <person name="Cohen D.B."/>
            <person name="Kent A.D."/>
        </authorList>
    </citation>
    <scope>NUCLEOTIDE SEQUENCE [LARGE SCALE GENOMIC DNA]</scope>
    <source>
        <strain evidence="1">CIP109753</strain>
    </source>
</reference>
<name>A0A2N9PDJ6_9FLAO</name>
<dbReference type="Proteomes" id="UP000238180">
    <property type="component" value="Unassembled WGS sequence"/>
</dbReference>
<gene>
    <name evidence="1" type="ORF">FLACOL_02421</name>
</gene>
<dbReference type="EMBL" id="OLKH01000136">
    <property type="protein sequence ID" value="SPE78405.1"/>
    <property type="molecule type" value="Genomic_DNA"/>
</dbReference>
<dbReference type="AlphaFoldDB" id="A0A2N9PDJ6"/>
<organism evidence="1 2">
    <name type="scientific">Flavobacterium columnare</name>
    <dbReference type="NCBI Taxonomy" id="996"/>
    <lineage>
        <taxon>Bacteria</taxon>
        <taxon>Pseudomonadati</taxon>
        <taxon>Bacteroidota</taxon>
        <taxon>Flavobacteriia</taxon>
        <taxon>Flavobacteriales</taxon>
        <taxon>Flavobacteriaceae</taxon>
        <taxon>Flavobacterium</taxon>
    </lineage>
</organism>
<evidence type="ECO:0000313" key="1">
    <source>
        <dbReference type="EMBL" id="SPE78405.1"/>
    </source>
</evidence>
<evidence type="ECO:0000313" key="2">
    <source>
        <dbReference type="Proteomes" id="UP000238180"/>
    </source>
</evidence>
<protein>
    <recommendedName>
        <fullName evidence="3">Helix-turn-helix domain-containing protein</fullName>
    </recommendedName>
</protein>
<proteinExistence type="predicted"/>
<sequence length="79" mass="9350">MHCPQKVRYYLGVFFLWKEKSNMIMSQTSLCKRSLKKYQAITIVAKENDMGKTSLKDWISRYQEFGNEGILPTQKNKKL</sequence>
<evidence type="ECO:0008006" key="3">
    <source>
        <dbReference type="Google" id="ProtNLM"/>
    </source>
</evidence>
<accession>A0A2N9PDJ6</accession>